<evidence type="ECO:0000256" key="3">
    <source>
        <dbReference type="ARBA" id="ARBA00022745"/>
    </source>
</evidence>
<dbReference type="AlphaFoldDB" id="A0A833RDL0"/>
<dbReference type="GO" id="GO:0003700">
    <property type="term" value="F:DNA-binding transcription factor activity"/>
    <property type="evidence" value="ECO:0007669"/>
    <property type="project" value="InterPro"/>
</dbReference>
<evidence type="ECO:0000313" key="7">
    <source>
        <dbReference type="EMBL" id="KAF3333664.1"/>
    </source>
</evidence>
<organism evidence="7 8">
    <name type="scientific">Carex littledalei</name>
    <dbReference type="NCBI Taxonomy" id="544730"/>
    <lineage>
        <taxon>Eukaryota</taxon>
        <taxon>Viridiplantae</taxon>
        <taxon>Streptophyta</taxon>
        <taxon>Embryophyta</taxon>
        <taxon>Tracheophyta</taxon>
        <taxon>Spermatophyta</taxon>
        <taxon>Magnoliopsida</taxon>
        <taxon>Liliopsida</taxon>
        <taxon>Poales</taxon>
        <taxon>Cyperaceae</taxon>
        <taxon>Cyperoideae</taxon>
        <taxon>Cariceae</taxon>
        <taxon>Carex</taxon>
        <taxon>Carex subgen. Euthyceras</taxon>
    </lineage>
</organism>
<dbReference type="PANTHER" id="PTHR33305:SF30">
    <property type="entry name" value="ETHYLENE INSENSITIVE 3-LIKE 3 PROTEIN"/>
    <property type="match status" value="1"/>
</dbReference>
<dbReference type="GO" id="GO:0009873">
    <property type="term" value="P:ethylene-activated signaling pathway"/>
    <property type="evidence" value="ECO:0007669"/>
    <property type="project" value="UniProtKB-KW"/>
</dbReference>
<dbReference type="InterPro" id="IPR023278">
    <property type="entry name" value="Ethylene_insens-like_DNA-bd"/>
</dbReference>
<feature type="domain" description="Ethylene insensitive 3-like DNA-binding" evidence="6">
    <location>
        <begin position="59"/>
        <end position="227"/>
    </location>
</feature>
<keyword evidence="3" id="KW-0936">Ethylene signaling pathway</keyword>
<dbReference type="GO" id="GO:0003677">
    <property type="term" value="F:DNA binding"/>
    <property type="evidence" value="ECO:0007669"/>
    <property type="project" value="TreeGrafter"/>
</dbReference>
<dbReference type="GO" id="GO:0005634">
    <property type="term" value="C:nucleus"/>
    <property type="evidence" value="ECO:0007669"/>
    <property type="project" value="UniProtKB-SubCell"/>
</dbReference>
<dbReference type="Pfam" id="PF04873">
    <property type="entry name" value="EIN3_DNA-bd"/>
    <property type="match status" value="1"/>
</dbReference>
<dbReference type="InterPro" id="IPR047091">
    <property type="entry name" value="EIN3-like_DNA-bd"/>
</dbReference>
<dbReference type="Proteomes" id="UP000623129">
    <property type="component" value="Unassembled WGS sequence"/>
</dbReference>
<dbReference type="SUPFAM" id="SSF116768">
    <property type="entry name" value="DNA-binding domain of EIN3-like"/>
    <property type="match status" value="1"/>
</dbReference>
<evidence type="ECO:0000256" key="1">
    <source>
        <dbReference type="ARBA" id="ARBA00004123"/>
    </source>
</evidence>
<comment type="subcellular location">
    <subcellularLocation>
        <location evidence="1">Nucleus</location>
    </subcellularLocation>
</comment>
<gene>
    <name evidence="7" type="ORF">FCM35_KLT01355</name>
</gene>
<dbReference type="EMBL" id="SWLB01000010">
    <property type="protein sequence ID" value="KAF3333664.1"/>
    <property type="molecule type" value="Genomic_DNA"/>
</dbReference>
<keyword evidence="4" id="KW-0539">Nucleus</keyword>
<protein>
    <submittedName>
        <fullName evidence="7">Protein ETHYLENE INSENSITIVE 3-like protein</fullName>
    </submittedName>
</protein>
<evidence type="ECO:0000256" key="4">
    <source>
        <dbReference type="ARBA" id="ARBA00023242"/>
    </source>
</evidence>
<feature type="compositionally biased region" description="Basic and acidic residues" evidence="5">
    <location>
        <begin position="1"/>
        <end position="11"/>
    </location>
</feature>
<keyword evidence="8" id="KW-1185">Reference proteome</keyword>
<dbReference type="Gene3D" id="1.10.3180.10">
    <property type="entry name" value="DNA-binding domain of EIN3-like"/>
    <property type="match status" value="1"/>
</dbReference>
<feature type="region of interest" description="Disordered" evidence="5">
    <location>
        <begin position="1"/>
        <end position="49"/>
    </location>
</feature>
<accession>A0A833RDL0</accession>
<sequence>MVNTGSRREIDQSEAGPSTLRQPVLEQPQPVIDPPEVEPQIPFSSMPSTDKKLSLEELKYKINKYKDLIEKHTGQEKGKGKRKRMARSMRVRRRPIYCINDNILKCMLRMMERFNARGFVYGMVSEIGKPLTGASDSLRGWWKELVMFDKKAPAKIDQFHAEISLVSPVSQINEPKSTIDMLMQLSDPTLGSILSIIMQNCSPKQRQFPLSKGIPPPWWPTGHEDCVGINFHNILIVIN</sequence>
<comment type="caution">
    <text evidence="7">The sequence shown here is derived from an EMBL/GenBank/DDBJ whole genome shotgun (WGS) entry which is preliminary data.</text>
</comment>
<evidence type="ECO:0000259" key="6">
    <source>
        <dbReference type="Pfam" id="PF04873"/>
    </source>
</evidence>
<dbReference type="PANTHER" id="PTHR33305">
    <property type="entry name" value="ETHYLENE INSENSITIVE 3-LIKE 2 PROTEIN"/>
    <property type="match status" value="1"/>
</dbReference>
<dbReference type="OrthoDB" id="2017676at2759"/>
<name>A0A833RDL0_9POAL</name>
<evidence type="ECO:0000256" key="2">
    <source>
        <dbReference type="ARBA" id="ARBA00009416"/>
    </source>
</evidence>
<reference evidence="7" key="1">
    <citation type="submission" date="2020-01" db="EMBL/GenBank/DDBJ databases">
        <title>Genome sequence of Kobresia littledalei, the first chromosome-level genome in the family Cyperaceae.</title>
        <authorList>
            <person name="Qu G."/>
        </authorList>
    </citation>
    <scope>NUCLEOTIDE SEQUENCE</scope>
    <source>
        <strain evidence="7">C.B.Clarke</strain>
        <tissue evidence="7">Leaf</tissue>
    </source>
</reference>
<proteinExistence type="inferred from homology"/>
<comment type="similarity">
    <text evidence="2">Belongs to the EIN3 family.</text>
</comment>
<evidence type="ECO:0000256" key="5">
    <source>
        <dbReference type="SAM" id="MobiDB-lite"/>
    </source>
</evidence>
<dbReference type="InterPro" id="IPR006957">
    <property type="entry name" value="EIN3"/>
</dbReference>
<evidence type="ECO:0000313" key="8">
    <source>
        <dbReference type="Proteomes" id="UP000623129"/>
    </source>
</evidence>